<dbReference type="InterPro" id="IPR029101">
    <property type="entry name" value="Sigma_reg_N"/>
</dbReference>
<gene>
    <name evidence="4" type="ORF">C122C_1479</name>
    <name evidence="5" type="ORF">KIJ12_00760</name>
</gene>
<reference evidence="5" key="2">
    <citation type="submission" date="2021-05" db="EMBL/GenBank/DDBJ databases">
        <title>Pangenome of Leuconostoc gelidum warrants species status for Leuconostoc gelidum subsp. gasicomitatum.</title>
        <authorList>
            <person name="Johansson P."/>
            <person name="Sade E."/>
            <person name="Hultman J."/>
            <person name="Auvinen P."/>
            <person name="Bjorkroth J."/>
        </authorList>
    </citation>
    <scope>NUCLEOTIDE SEQUENCE</scope>
    <source>
        <strain evidence="5">A.21.4</strain>
    </source>
</reference>
<dbReference type="EMBL" id="FBSY01000017">
    <property type="protein sequence ID" value="CUW16387.1"/>
    <property type="molecule type" value="Genomic_DNA"/>
</dbReference>
<comment type="caution">
    <text evidence="5">The sequence shown here is derived from an EMBL/GenBank/DDBJ whole genome shotgun (WGS) entry which is preliminary data.</text>
</comment>
<evidence type="ECO:0000313" key="5">
    <source>
        <dbReference type="EMBL" id="MBZ5961709.1"/>
    </source>
</evidence>
<evidence type="ECO:0000256" key="1">
    <source>
        <dbReference type="SAM" id="Phobius"/>
    </source>
</evidence>
<dbReference type="EMBL" id="JAHBFI010000001">
    <property type="protein sequence ID" value="MBZ5961709.1"/>
    <property type="molecule type" value="Genomic_DNA"/>
</dbReference>
<evidence type="ECO:0000313" key="6">
    <source>
        <dbReference type="Proteomes" id="UP000199271"/>
    </source>
</evidence>
<dbReference type="InterPro" id="IPR025672">
    <property type="entry name" value="Sigma_reg_C_dom"/>
</dbReference>
<dbReference type="Proteomes" id="UP000199271">
    <property type="component" value="Unassembled WGS sequence"/>
</dbReference>
<evidence type="ECO:0000259" key="3">
    <source>
        <dbReference type="Pfam" id="PF13800"/>
    </source>
</evidence>
<sequence length="341" mass="37989">MSDNVNFEKIIKTEKRKKWLKTIAVSGAATVIIGGSVFYAIHKQVGIQMAKQASKQQRQFNIDDLISSPNIISTSQYFSMTKTTQSTLKSDREKNIDGYRVAYPEKNVTFNTHGVESASAQTPNIYNKNPATKEIIATNRQSQQKEPLFFNVKYEHAYQSEKDKKELLASSIPTHEAETLSQLSNTLGEVAITFDKRYSYDDIRQMMPENVMINYYWLGIHSDKLDTMSAAGSYIGLNASDDGTGKLTEGAEVKAGKNDFSGYQGLKSALEQQSGQRTVNDIDIAKDGQRQMSKNLKTAKFAGVIVTGRTQNLAKLDNQKYTFATNVGVTTPIMPYQAPIK</sequence>
<accession>A0A9Q3XSB0</accession>
<protein>
    <submittedName>
        <fullName evidence="5">Anti sigma factor C-terminal domain-containing protein</fullName>
    </submittedName>
</protein>
<dbReference type="Pfam" id="PF13791">
    <property type="entry name" value="Sigma_reg_C"/>
    <property type="match status" value="1"/>
</dbReference>
<keyword evidence="1" id="KW-0812">Transmembrane</keyword>
<keyword evidence="6" id="KW-1185">Reference proteome</keyword>
<dbReference type="Pfam" id="PF13800">
    <property type="entry name" value="Sigma_reg_N"/>
    <property type="match status" value="1"/>
</dbReference>
<feature type="transmembrane region" description="Helical" evidence="1">
    <location>
        <begin position="19"/>
        <end position="41"/>
    </location>
</feature>
<evidence type="ECO:0000313" key="4">
    <source>
        <dbReference type="EMBL" id="CUW16387.1"/>
    </source>
</evidence>
<dbReference type="RefSeq" id="WP_013231246.1">
    <property type="nucleotide sequence ID" value="NZ_BPKT01000001.1"/>
</dbReference>
<reference evidence="4 6" key="1">
    <citation type="submission" date="2015-12" db="EMBL/GenBank/DDBJ databases">
        <authorList>
            <person name="Andreevskaya M."/>
        </authorList>
    </citation>
    <scope>NUCLEOTIDE SEQUENCE [LARGE SCALE GENOMIC DNA]</scope>
    <source>
        <strain evidence="4 6">C122c</strain>
    </source>
</reference>
<dbReference type="AlphaFoldDB" id="A0A9Q3XSB0"/>
<feature type="domain" description="Sigma factor regulator C-terminal" evidence="2">
    <location>
        <begin position="180"/>
        <end position="328"/>
    </location>
</feature>
<feature type="domain" description="Sigma factor regulator N-terminal" evidence="3">
    <location>
        <begin position="9"/>
        <end position="101"/>
    </location>
</feature>
<dbReference type="GeneID" id="34301029"/>
<dbReference type="OMA" id="LKLNWIW"/>
<organism evidence="5 7">
    <name type="scientific">Leuconostoc gasicomitatum</name>
    <dbReference type="NCBI Taxonomy" id="115778"/>
    <lineage>
        <taxon>Bacteria</taxon>
        <taxon>Bacillati</taxon>
        <taxon>Bacillota</taxon>
        <taxon>Bacilli</taxon>
        <taxon>Lactobacillales</taxon>
        <taxon>Lactobacillaceae</taxon>
        <taxon>Leuconostoc</taxon>
        <taxon>Leuconostoc gelidum group</taxon>
    </lineage>
</organism>
<keyword evidence="1" id="KW-0472">Membrane</keyword>
<keyword evidence="1" id="KW-1133">Transmembrane helix</keyword>
<dbReference type="Proteomes" id="UP000752647">
    <property type="component" value="Unassembled WGS sequence"/>
</dbReference>
<evidence type="ECO:0000313" key="7">
    <source>
        <dbReference type="Proteomes" id="UP000752647"/>
    </source>
</evidence>
<name>A0A9Q3XSB0_9LACO</name>
<proteinExistence type="predicted"/>
<evidence type="ECO:0000259" key="2">
    <source>
        <dbReference type="Pfam" id="PF13791"/>
    </source>
</evidence>